<dbReference type="NCBIfam" id="NF033564">
    <property type="entry name" value="transpos_ISAs1"/>
    <property type="match status" value="1"/>
</dbReference>
<sequence length="122" mass="13193">MRTKPGCASSCRWPTAFPHTPPSDIIGRLERKAFAEALARWMQDSLPSLDARYIALDGKLLRGSRQNGSAVHLMSALATEARQVPAQHKVPGKANEITALPDLMKQVDLRGAAIGIDAIGHQ</sequence>
<dbReference type="RefSeq" id="WP_170849500.1">
    <property type="nucleotide sequence ID" value="NZ_FNYQ01000203.1"/>
</dbReference>
<dbReference type="InterPro" id="IPR047647">
    <property type="entry name" value="ISAs1_transpos"/>
</dbReference>
<dbReference type="InterPro" id="IPR051698">
    <property type="entry name" value="Transposase_11-like"/>
</dbReference>
<dbReference type="EMBL" id="FNYQ01000203">
    <property type="protein sequence ID" value="SEJ67847.1"/>
    <property type="molecule type" value="Genomic_DNA"/>
</dbReference>
<accession>A0A1H7AVD6</accession>
<proteinExistence type="predicted"/>
<organism evidence="1 2">
    <name type="scientific">Azotobacter beijerinckii</name>
    <dbReference type="NCBI Taxonomy" id="170623"/>
    <lineage>
        <taxon>Bacteria</taxon>
        <taxon>Pseudomonadati</taxon>
        <taxon>Pseudomonadota</taxon>
        <taxon>Gammaproteobacteria</taxon>
        <taxon>Pseudomonadales</taxon>
        <taxon>Pseudomonadaceae</taxon>
        <taxon>Azotobacter</taxon>
    </lineage>
</organism>
<evidence type="ECO:0000313" key="1">
    <source>
        <dbReference type="EMBL" id="SEJ67847.1"/>
    </source>
</evidence>
<evidence type="ECO:0000313" key="2">
    <source>
        <dbReference type="Proteomes" id="UP000199250"/>
    </source>
</evidence>
<protein>
    <recommendedName>
        <fullName evidence="3">Transposase DDE domain-containing protein</fullName>
    </recommendedName>
</protein>
<reference evidence="1 2" key="1">
    <citation type="submission" date="2016-10" db="EMBL/GenBank/DDBJ databases">
        <authorList>
            <person name="de Groot N.N."/>
        </authorList>
    </citation>
    <scope>NUCLEOTIDE SEQUENCE [LARGE SCALE GENOMIC DNA]</scope>
    <source>
        <strain evidence="1 2">DSM 373</strain>
    </source>
</reference>
<name>A0A1H7AVD6_9GAMM</name>
<dbReference type="PANTHER" id="PTHR30298">
    <property type="entry name" value="H REPEAT-ASSOCIATED PREDICTED TRANSPOSASE"/>
    <property type="match status" value="1"/>
</dbReference>
<evidence type="ECO:0008006" key="3">
    <source>
        <dbReference type="Google" id="ProtNLM"/>
    </source>
</evidence>
<dbReference type="PANTHER" id="PTHR30298:SF0">
    <property type="entry name" value="PROTEIN YBFL-RELATED"/>
    <property type="match status" value="1"/>
</dbReference>
<gene>
    <name evidence="1" type="ORF">SAMN04244572_04886</name>
</gene>
<dbReference type="AlphaFoldDB" id="A0A1H7AVD6"/>
<dbReference type="Proteomes" id="UP000199250">
    <property type="component" value="Unassembled WGS sequence"/>
</dbReference>